<gene>
    <name evidence="1" type="ORF">P7K49_026481</name>
</gene>
<reference evidence="1 2" key="1">
    <citation type="submission" date="2023-05" db="EMBL/GenBank/DDBJ databases">
        <title>B98-5 Cell Line De Novo Hybrid Assembly: An Optical Mapping Approach.</title>
        <authorList>
            <person name="Kananen K."/>
            <person name="Auerbach J.A."/>
            <person name="Kautto E."/>
            <person name="Blachly J.S."/>
        </authorList>
    </citation>
    <scope>NUCLEOTIDE SEQUENCE [LARGE SCALE GENOMIC DNA]</scope>
    <source>
        <strain evidence="1">B95-8</strain>
        <tissue evidence="1">Cell line</tissue>
    </source>
</reference>
<accession>A0ABQ9UE56</accession>
<organism evidence="1 2">
    <name type="scientific">Saguinus oedipus</name>
    <name type="common">Cotton-top tamarin</name>
    <name type="synonym">Oedipomidas oedipus</name>
    <dbReference type="NCBI Taxonomy" id="9490"/>
    <lineage>
        <taxon>Eukaryota</taxon>
        <taxon>Metazoa</taxon>
        <taxon>Chordata</taxon>
        <taxon>Craniata</taxon>
        <taxon>Vertebrata</taxon>
        <taxon>Euteleostomi</taxon>
        <taxon>Mammalia</taxon>
        <taxon>Eutheria</taxon>
        <taxon>Euarchontoglires</taxon>
        <taxon>Primates</taxon>
        <taxon>Haplorrhini</taxon>
        <taxon>Platyrrhini</taxon>
        <taxon>Cebidae</taxon>
        <taxon>Callitrichinae</taxon>
        <taxon>Saguinus</taxon>
    </lineage>
</organism>
<dbReference type="EMBL" id="JASSZA010000013">
    <property type="protein sequence ID" value="KAK2095065.1"/>
    <property type="molecule type" value="Genomic_DNA"/>
</dbReference>
<evidence type="ECO:0000313" key="2">
    <source>
        <dbReference type="Proteomes" id="UP001266305"/>
    </source>
</evidence>
<comment type="caution">
    <text evidence="1">The sequence shown here is derived from an EMBL/GenBank/DDBJ whole genome shotgun (WGS) entry which is preliminary data.</text>
</comment>
<keyword evidence="2" id="KW-1185">Reference proteome</keyword>
<sequence length="58" mass="6552">MLFPLAPCLRGTSSLDSWRERDLLVACSVTPHSLLTHLLLQGQPSEPLAMVNYHMSWM</sequence>
<dbReference type="Proteomes" id="UP001266305">
    <property type="component" value="Unassembled WGS sequence"/>
</dbReference>
<protein>
    <submittedName>
        <fullName evidence="1">Uncharacterized protein</fullName>
    </submittedName>
</protein>
<name>A0ABQ9UE56_SAGOE</name>
<proteinExistence type="predicted"/>
<evidence type="ECO:0000313" key="1">
    <source>
        <dbReference type="EMBL" id="KAK2095065.1"/>
    </source>
</evidence>